<dbReference type="SMART" id="SM00487">
    <property type="entry name" value="DEXDc"/>
    <property type="match status" value="1"/>
</dbReference>
<evidence type="ECO:0000259" key="14">
    <source>
        <dbReference type="PROSITE" id="PS51194"/>
    </source>
</evidence>
<feature type="compositionally biased region" description="Low complexity" evidence="11">
    <location>
        <begin position="1266"/>
        <end position="1288"/>
    </location>
</feature>
<dbReference type="PANTHER" id="PTHR45623">
    <property type="entry name" value="CHROMODOMAIN-HELICASE-DNA-BINDING PROTEIN 3-RELATED-RELATED"/>
    <property type="match status" value="1"/>
</dbReference>
<dbReference type="GO" id="GO:0000123">
    <property type="term" value="C:histone acetyltransferase complex"/>
    <property type="evidence" value="ECO:0007669"/>
    <property type="project" value="UniProtKB-ARBA"/>
</dbReference>
<evidence type="ECO:0000256" key="10">
    <source>
        <dbReference type="ARBA" id="ARBA00023242"/>
    </source>
</evidence>
<comment type="similarity">
    <text evidence="2">Belongs to the SNF2/RAD54 helicase family.</text>
</comment>
<dbReference type="InterPro" id="IPR056302">
    <property type="entry name" value="CHD1-2/Hrp3_HTH"/>
</dbReference>
<dbReference type="GO" id="GO:0042393">
    <property type="term" value="F:histone binding"/>
    <property type="evidence" value="ECO:0007669"/>
    <property type="project" value="TreeGrafter"/>
</dbReference>
<dbReference type="GO" id="GO:0140658">
    <property type="term" value="F:ATP-dependent chromatin remodeler activity"/>
    <property type="evidence" value="ECO:0007669"/>
    <property type="project" value="TreeGrafter"/>
</dbReference>
<dbReference type="Gene3D" id="6.10.140.1440">
    <property type="match status" value="1"/>
</dbReference>
<dbReference type="GO" id="GO:0005524">
    <property type="term" value="F:ATP binding"/>
    <property type="evidence" value="ECO:0007669"/>
    <property type="project" value="UniProtKB-KW"/>
</dbReference>
<feature type="compositionally biased region" description="Polar residues" evidence="11">
    <location>
        <begin position="1319"/>
        <end position="1356"/>
    </location>
</feature>
<dbReference type="GO" id="GO:0003677">
    <property type="term" value="F:DNA binding"/>
    <property type="evidence" value="ECO:0007669"/>
    <property type="project" value="UniProtKB-KW"/>
</dbReference>
<dbReference type="InterPro" id="IPR027417">
    <property type="entry name" value="P-loop_NTPase"/>
</dbReference>
<dbReference type="FunFam" id="3.40.50.10810:FF:000007">
    <property type="entry name" value="Chromodomain-helicase-DNA-binding protein 2 isoform 1"/>
    <property type="match status" value="1"/>
</dbReference>
<dbReference type="InterPro" id="IPR000953">
    <property type="entry name" value="Chromo/chromo_shadow_dom"/>
</dbReference>
<accession>A0A376B8L2</accession>
<dbReference type="Pfam" id="PF18196">
    <property type="entry name" value="Cdh1_DBD_1"/>
    <property type="match status" value="1"/>
</dbReference>
<gene>
    <name evidence="15" type="ORF">SCODWIG_02712</name>
</gene>
<dbReference type="Gene3D" id="3.40.50.300">
    <property type="entry name" value="P-loop containing nucleotide triphosphate hydrolases"/>
    <property type="match status" value="1"/>
</dbReference>
<dbReference type="GO" id="GO:0005634">
    <property type="term" value="C:nucleus"/>
    <property type="evidence" value="ECO:0007669"/>
    <property type="project" value="UniProtKB-SubCell"/>
</dbReference>
<dbReference type="InterPro" id="IPR049730">
    <property type="entry name" value="SNF2/RAD54-like_C"/>
</dbReference>
<dbReference type="InterPro" id="IPR001650">
    <property type="entry name" value="Helicase_C-like"/>
</dbReference>
<feature type="compositionally biased region" description="Basic and acidic residues" evidence="11">
    <location>
        <begin position="1309"/>
        <end position="1318"/>
    </location>
</feature>
<feature type="region of interest" description="Disordered" evidence="11">
    <location>
        <begin position="1032"/>
        <end position="1055"/>
    </location>
</feature>
<dbReference type="SUPFAM" id="SSF52540">
    <property type="entry name" value="P-loop containing nucleoside triphosphate hydrolases"/>
    <property type="match status" value="2"/>
</dbReference>
<dbReference type="CDD" id="cd18793">
    <property type="entry name" value="SF2_C_SNF"/>
    <property type="match status" value="1"/>
</dbReference>
<dbReference type="InterPro" id="IPR041150">
    <property type="entry name" value="Cdh1_DBD"/>
</dbReference>
<keyword evidence="16" id="KW-1185">Reference proteome</keyword>
<evidence type="ECO:0000259" key="12">
    <source>
        <dbReference type="PROSITE" id="PS50013"/>
    </source>
</evidence>
<name>A0A376B8L2_9ASCO</name>
<dbReference type="InterPro" id="IPR023779">
    <property type="entry name" value="Chromodomain_CS"/>
</dbReference>
<dbReference type="Gene3D" id="3.40.50.10810">
    <property type="entry name" value="Tandem AAA-ATPase domain"/>
    <property type="match status" value="1"/>
</dbReference>
<feature type="compositionally biased region" description="Low complexity" evidence="11">
    <location>
        <begin position="118"/>
        <end position="133"/>
    </location>
</feature>
<dbReference type="FunFam" id="3.40.50.300:FF:000130">
    <property type="entry name" value="Chromodomain-helicase-DNA-binding protein 2 isoform 1"/>
    <property type="match status" value="1"/>
</dbReference>
<keyword evidence="8" id="KW-0238">DNA-binding</keyword>
<evidence type="ECO:0000256" key="9">
    <source>
        <dbReference type="ARBA" id="ARBA00023163"/>
    </source>
</evidence>
<evidence type="ECO:0000313" key="15">
    <source>
        <dbReference type="EMBL" id="SSD60951.1"/>
    </source>
</evidence>
<dbReference type="SUPFAM" id="SSF54160">
    <property type="entry name" value="Chromo domain-like"/>
    <property type="match status" value="2"/>
</dbReference>
<feature type="domain" description="Helicase ATP-binding" evidence="13">
    <location>
        <begin position="430"/>
        <end position="604"/>
    </location>
</feature>
<dbReference type="PROSITE" id="PS00598">
    <property type="entry name" value="CHROMO_1"/>
    <property type="match status" value="1"/>
</dbReference>
<dbReference type="InterPro" id="IPR023780">
    <property type="entry name" value="Chromo_domain"/>
</dbReference>
<dbReference type="InterPro" id="IPR038718">
    <property type="entry name" value="SNF2-like_sf"/>
</dbReference>
<dbReference type="InterPro" id="IPR009057">
    <property type="entry name" value="Homeodomain-like_sf"/>
</dbReference>
<dbReference type="InterPro" id="IPR014001">
    <property type="entry name" value="Helicase_ATP-bd"/>
</dbReference>
<keyword evidence="3" id="KW-0677">Repeat</keyword>
<protein>
    <submittedName>
        <fullName evidence="15">Related to Chromo domain-containing protein 1</fullName>
    </submittedName>
</protein>
<proteinExistence type="inferred from homology"/>
<keyword evidence="9" id="KW-0804">Transcription</keyword>
<reference evidence="16" key="1">
    <citation type="submission" date="2018-06" db="EMBL/GenBank/DDBJ databases">
        <authorList>
            <person name="Guldener U."/>
        </authorList>
    </citation>
    <scope>NUCLEOTIDE SEQUENCE [LARGE SCALE GENOMIC DNA]</scope>
    <source>
        <strain evidence="16">UTAD17</strain>
    </source>
</reference>
<dbReference type="PANTHER" id="PTHR45623:SF14">
    <property type="entry name" value="CHROMODOMAIN-HELICASE-DNA-BINDING PROTEIN 1"/>
    <property type="match status" value="1"/>
</dbReference>
<dbReference type="SMART" id="SM01176">
    <property type="entry name" value="DUF4208"/>
    <property type="match status" value="1"/>
</dbReference>
<dbReference type="InterPro" id="IPR025260">
    <property type="entry name" value="CHD1-like_C"/>
</dbReference>
<dbReference type="PROSITE" id="PS51194">
    <property type="entry name" value="HELICASE_CTER"/>
    <property type="match status" value="1"/>
</dbReference>
<feature type="region of interest" description="Disordered" evidence="11">
    <location>
        <begin position="1391"/>
        <end position="1427"/>
    </location>
</feature>
<keyword evidence="6" id="KW-0067">ATP-binding</keyword>
<feature type="compositionally biased region" description="Polar residues" evidence="11">
    <location>
        <begin position="1289"/>
        <end position="1301"/>
    </location>
</feature>
<dbReference type="Gene3D" id="1.10.10.60">
    <property type="entry name" value="Homeodomain-like"/>
    <property type="match status" value="1"/>
</dbReference>
<feature type="region of interest" description="Disordered" evidence="11">
    <location>
        <begin position="1"/>
        <end position="170"/>
    </location>
</feature>
<organism evidence="15 16">
    <name type="scientific">Saccharomycodes ludwigii</name>
    <dbReference type="NCBI Taxonomy" id="36035"/>
    <lineage>
        <taxon>Eukaryota</taxon>
        <taxon>Fungi</taxon>
        <taxon>Dikarya</taxon>
        <taxon>Ascomycota</taxon>
        <taxon>Saccharomycotina</taxon>
        <taxon>Saccharomycetes</taxon>
        <taxon>Saccharomycodales</taxon>
        <taxon>Saccharomycodaceae</taxon>
        <taxon>Saccharomycodes</taxon>
    </lineage>
</organism>
<keyword evidence="7" id="KW-0805">Transcription regulation</keyword>
<evidence type="ECO:0000256" key="7">
    <source>
        <dbReference type="ARBA" id="ARBA00023015"/>
    </source>
</evidence>
<dbReference type="SMART" id="SM00298">
    <property type="entry name" value="CHROMO"/>
    <property type="match status" value="2"/>
</dbReference>
<evidence type="ECO:0000256" key="4">
    <source>
        <dbReference type="ARBA" id="ARBA00022741"/>
    </source>
</evidence>
<feature type="compositionally biased region" description="Low complexity" evidence="11">
    <location>
        <begin position="1406"/>
        <end position="1424"/>
    </location>
</feature>
<dbReference type="SMART" id="SM00490">
    <property type="entry name" value="HELICc"/>
    <property type="match status" value="1"/>
</dbReference>
<dbReference type="Proteomes" id="UP000262825">
    <property type="component" value="Unassembled WGS sequence"/>
</dbReference>
<dbReference type="SUPFAM" id="SSF46689">
    <property type="entry name" value="Homeodomain-like"/>
    <property type="match status" value="1"/>
</dbReference>
<keyword evidence="4" id="KW-0547">Nucleotide-binding</keyword>
<dbReference type="InterPro" id="IPR016197">
    <property type="entry name" value="Chromo-like_dom_sf"/>
</dbReference>
<keyword evidence="5" id="KW-0378">Hydrolase</keyword>
<dbReference type="Pfam" id="PF00385">
    <property type="entry name" value="Chromo"/>
    <property type="match status" value="1"/>
</dbReference>
<dbReference type="Pfam" id="PF23588">
    <property type="entry name" value="HTH_CHD1_Hrp3"/>
    <property type="match status" value="1"/>
</dbReference>
<dbReference type="Pfam" id="PF00176">
    <property type="entry name" value="SNF2-rel_dom"/>
    <property type="match status" value="1"/>
</dbReference>
<feature type="domain" description="Helicase C-terminal" evidence="14">
    <location>
        <begin position="741"/>
        <end position="899"/>
    </location>
</feature>
<feature type="region of interest" description="Disordered" evidence="11">
    <location>
        <begin position="1266"/>
        <end position="1357"/>
    </location>
</feature>
<feature type="domain" description="Chromo" evidence="12">
    <location>
        <begin position="327"/>
        <end position="392"/>
    </location>
</feature>
<sequence>MGLKDISTEVLENPELYGLRRSSRASKHVVSYNTSDEEDDDVEDDDDDDVISVANRKRRSTRGNTSKRKNDDLSDYDDAYENDDEDNNEDSMDDFVVDDNFDEGYSMSSKRKRRKTTRATSTRNKTNNYNRTKFGSRNRLASNRSKKQKSQHNSDEDENDSESLKHVPTRFSTRTRKTNVNYRIDDDDEIEEEWLESDYEDSYYYNDTNGSNTQGKKSTEDGPSIDIVVRHKLKDNVSEPTTEPDISACKKCYDFLIKWKDKSHLHNSWENSETLESLKGAKKVDNYIKQFIILDYQFRHDPYTTKEDLEIMDLENERRIDEFDQFKCSERIIDSARVEDDYGTENLEYLVKWRRLNYDEATWESATEIAEISPEEVKQFQQRLQSKILPQYSSNFNSSRPRFEKLNVQPKFIKGGELRDFQLTGVNWMAFLWSKNENGILADEMGLGKTVQTVCFISWLIYARRQNGPHLIVVPLSTLPAWQETFEKWAPDLNCIYYMGNNKSRETIRDYEFYTNREAKGKKHIKFNVLVTTYEYILKDRSSLGLIKWQYLAVDEAHRLKNSESSLYEALNSFKVNNKLLITGTPLQNNIKELNALVNFLMPGKFNIDLEIDFEKQDREQEEYIHDLQKQIQPFILRRLKKDVEKSLPSKTERILRVELSDLQTDYYKNILTKNYAALQQGGKGGHFSLLNIMNELKKTSNHPYLFDNAEDLVLTKFGEGKKTRENILRGLIMSSGKMVLLDKLLTRLKKDGHRVLVFSQMVRMLDILGDYLSIKGINFQRLDGTVPSQQRRIAIDHFNAPDSNDFVFLLSTRAGGLGINLMTADTVIIFDSDWNPQADLQAMARAHRIGQKNHVMVYRFVSKDTVEEEVLERARKKMILEYAIISLGITDQHSGKSGSGISKNNKNEPSAGELSEILKFGAGNMFKANENQKKLEDLNLDEVLNHAEDHVTTPDLGESHLGGEEFLKQFEVTDYKADVDWDDIIPEEELKKLKDEEKRRNDELYVKEQMDMAQRRSAALNKIKNSVNGYGNGNDADADGTDNDTSSISGRRRRRMDSMNVLGEREVRALYKAILKYGILDKERIDDLISDGSLPEKKVSKYEEVYEEFIDVAKEELASEEKRRKNVIKKLEEDVVIYNEKLKAGKDVSKLGNPVTKLSSKRKEKKAILFEFYGCKGFNAETVLKRPQEMLFLHDFLAKYYLQDPLKFRFIKRFPKQVTNWNCTWTDVDDARLLVGVDKYGYGSWSRIRDDPFLGLTQKFFLNESSTTPNSSKSNSNTSNNNSNKENATFSGVVSGTSKPEFNFPKGPRADIEKKETTPLSVSSSDSNAVQIEQNLQSPMDNTHKPNSINGNTKKVPTGVHLNRRIDYLFTVLREEASALDPKLANTIGDHGNGSGTKNVGQTGNGAISLSSLSSNGNTSLNGVTKNKKKIPMNTAVTATSNNVSNVTLNKNAKKRGKSLHSNSKDLPDKISLTMSFVRPSLLRLQKGGKGLDRKEWAHVLKKELLTVGDHIKANSNGNEEYKRCLWNYATKFWPASVKSQQLFGMYQKIKAAESK</sequence>
<comment type="subcellular location">
    <subcellularLocation>
        <location evidence="1">Nucleus</location>
    </subcellularLocation>
</comment>
<dbReference type="EMBL" id="UFAJ01000511">
    <property type="protein sequence ID" value="SSD60951.1"/>
    <property type="molecule type" value="Genomic_DNA"/>
</dbReference>
<dbReference type="InterPro" id="IPR000330">
    <property type="entry name" value="SNF2_N"/>
</dbReference>
<evidence type="ECO:0000256" key="1">
    <source>
        <dbReference type="ARBA" id="ARBA00004123"/>
    </source>
</evidence>
<feature type="compositionally biased region" description="Acidic residues" evidence="11">
    <location>
        <begin position="73"/>
        <end position="102"/>
    </location>
</feature>
<evidence type="ECO:0000256" key="8">
    <source>
        <dbReference type="ARBA" id="ARBA00023125"/>
    </source>
</evidence>
<evidence type="ECO:0000256" key="5">
    <source>
        <dbReference type="ARBA" id="ARBA00022801"/>
    </source>
</evidence>
<dbReference type="GO" id="GO:0034728">
    <property type="term" value="P:nucleosome organization"/>
    <property type="evidence" value="ECO:0007669"/>
    <property type="project" value="TreeGrafter"/>
</dbReference>
<dbReference type="Pfam" id="PF00271">
    <property type="entry name" value="Helicase_C"/>
    <property type="match status" value="1"/>
</dbReference>
<dbReference type="GO" id="GO:0016887">
    <property type="term" value="F:ATP hydrolysis activity"/>
    <property type="evidence" value="ECO:0007669"/>
    <property type="project" value="TreeGrafter"/>
</dbReference>
<dbReference type="CDD" id="cd17993">
    <property type="entry name" value="DEXHc_CHD1_2"/>
    <property type="match status" value="1"/>
</dbReference>
<dbReference type="Pfam" id="PF13907">
    <property type="entry name" value="CHD1-like_C"/>
    <property type="match status" value="1"/>
</dbReference>
<keyword evidence="10" id="KW-0539">Nucleus</keyword>
<evidence type="ECO:0000256" key="11">
    <source>
        <dbReference type="SAM" id="MobiDB-lite"/>
    </source>
</evidence>
<feature type="domain" description="Chromo" evidence="12">
    <location>
        <begin position="236"/>
        <end position="290"/>
    </location>
</feature>
<dbReference type="GO" id="GO:0003682">
    <property type="term" value="F:chromatin binding"/>
    <property type="evidence" value="ECO:0007669"/>
    <property type="project" value="TreeGrafter"/>
</dbReference>
<evidence type="ECO:0000256" key="3">
    <source>
        <dbReference type="ARBA" id="ARBA00022737"/>
    </source>
</evidence>
<evidence type="ECO:0000256" key="6">
    <source>
        <dbReference type="ARBA" id="ARBA00022840"/>
    </source>
</evidence>
<feature type="region of interest" description="Disordered" evidence="11">
    <location>
        <begin position="205"/>
        <end position="224"/>
    </location>
</feature>
<dbReference type="VEuPathDB" id="FungiDB:SCODWIG_02712"/>
<dbReference type="PROSITE" id="PS50013">
    <property type="entry name" value="CHROMO_2"/>
    <property type="match status" value="2"/>
</dbReference>
<evidence type="ECO:0000256" key="2">
    <source>
        <dbReference type="ARBA" id="ARBA00007025"/>
    </source>
</evidence>
<feature type="compositionally biased region" description="Acidic residues" evidence="11">
    <location>
        <begin position="35"/>
        <end position="50"/>
    </location>
</feature>
<dbReference type="PROSITE" id="PS51192">
    <property type="entry name" value="HELICASE_ATP_BIND_1"/>
    <property type="match status" value="1"/>
</dbReference>
<feature type="compositionally biased region" description="Polar residues" evidence="11">
    <location>
        <begin position="206"/>
        <end position="216"/>
    </location>
</feature>
<feature type="compositionally biased region" description="Basic residues" evidence="11">
    <location>
        <begin position="55"/>
        <end position="67"/>
    </location>
</feature>
<evidence type="ECO:0000259" key="13">
    <source>
        <dbReference type="PROSITE" id="PS51192"/>
    </source>
</evidence>
<dbReference type="Gene3D" id="2.40.50.40">
    <property type="match status" value="2"/>
</dbReference>
<evidence type="ECO:0000313" key="16">
    <source>
        <dbReference type="Proteomes" id="UP000262825"/>
    </source>
</evidence>